<feature type="domain" description="DNA-directed DNA polymerase family B exonuclease" evidence="15">
    <location>
        <begin position="583"/>
        <end position="836"/>
    </location>
</feature>
<feature type="compositionally biased region" description="Basic and acidic residues" evidence="13">
    <location>
        <begin position="164"/>
        <end position="173"/>
    </location>
</feature>
<dbReference type="GO" id="GO:0006270">
    <property type="term" value="P:DNA replication initiation"/>
    <property type="evidence" value="ECO:0007669"/>
    <property type="project" value="UniProtKB-ARBA"/>
</dbReference>
<evidence type="ECO:0000259" key="14">
    <source>
        <dbReference type="Pfam" id="PF00136"/>
    </source>
</evidence>
<dbReference type="InterPro" id="IPR023211">
    <property type="entry name" value="DNA_pol_palm_dom_sf"/>
</dbReference>
<dbReference type="PANTHER" id="PTHR45861:SF1">
    <property type="entry name" value="DNA POLYMERASE ALPHA CATALYTIC SUBUNIT"/>
    <property type="match status" value="1"/>
</dbReference>
<dbReference type="PROSITE" id="PS00116">
    <property type="entry name" value="DNA_POLYMERASE_B"/>
    <property type="match status" value="1"/>
</dbReference>
<keyword evidence="3 12" id="KW-0808">Transferase</keyword>
<dbReference type="FunFam" id="1.10.132.60:FF:000004">
    <property type="entry name" value="DNA polymerase"/>
    <property type="match status" value="1"/>
</dbReference>
<dbReference type="InterPro" id="IPR006134">
    <property type="entry name" value="DNA-dir_DNA_pol_B_multi_dom"/>
</dbReference>
<evidence type="ECO:0000256" key="3">
    <source>
        <dbReference type="ARBA" id="ARBA00022679"/>
    </source>
</evidence>
<keyword evidence="5 12" id="KW-0235">DNA replication</keyword>
<dbReference type="Proteomes" id="UP001516023">
    <property type="component" value="Unassembled WGS sequence"/>
</dbReference>
<gene>
    <name evidence="18" type="ORF">HJC23_010625</name>
</gene>
<evidence type="ECO:0000256" key="2">
    <source>
        <dbReference type="ARBA" id="ARBA00005755"/>
    </source>
</evidence>
<feature type="compositionally biased region" description="Polar residues" evidence="13">
    <location>
        <begin position="300"/>
        <end position="318"/>
    </location>
</feature>
<dbReference type="Gene3D" id="1.10.287.690">
    <property type="entry name" value="Helix hairpin bin"/>
    <property type="match status" value="1"/>
</dbReference>
<dbReference type="SMART" id="SM00486">
    <property type="entry name" value="POLBc"/>
    <property type="match status" value="1"/>
</dbReference>
<evidence type="ECO:0000256" key="11">
    <source>
        <dbReference type="ARBA" id="ARBA00023242"/>
    </source>
</evidence>
<dbReference type="InterPro" id="IPR017964">
    <property type="entry name" value="DNA-dir_DNA_pol_B_CS"/>
</dbReference>
<sequence>MSRKANRKAALASLKSARFAGLTRYNDDDDDDDDAGNPGAKSNLDHLQFADPNDVYESLTEQEYREYVERRREREDFVVDDDGLGYHDDGEYDIHALGAQDDYQGNRGGKKRGNGTAALTKEALRKARKNKALQSAGGGDEKETKTATMWDFVNKGVSASTSTKRQEPTRGDDNLDELLSGLDDVVSHGRSTSHRISLGSRGRRVKESRRLYETPSKRRRFAEGSSRKVHRERDMQDREEDSGAIDFNIGYGDEGDDGYEDTTAVVDFGGDDGNDVCMEECEPAPEKAKETKSTKVQKEAASTATEGDNEPSNETIPQPASRPRKTGRLAAAARAKEEKEAQEKKQAKLLEEQRAKEEAVQQKEKTVKFEEDVKLDGSGMSFRPDSIAAASAAEVAGGNNSDLDAIVQIEKNVDAEMKDGDVVVEEAKEVTEPRRYLDMFWLDASERNGIVYLYGKVRVPSIGGKSDPSQEQHSYQSCCVIIPNNQRNLFVLPRVVPSNSEGEQERHSITDVYSEIKSVLRPSCIPLAEGVSWSAKPVARSYAFEDPSIPRGECQYLKVIYDAKYPVPERDVCVKGGQTFEKILGANAPTLENFLIKRRLMGPGWLRIYGPKPVKGNVSWCKWECTVDGPKSVKRLDLVTDGGEKVVVPPPPPVSTMSIKFKTVVNPKTHKLEIVCVSAICHGKVLLDSASDESTRHMTQMTLVRPVSYAESNGTMPQFPRDMDKETKRMPGLSMFPNERALLSRLFAQIGTWDPDIIVSHNGWGHDIDLLLSRCVELKVAMWSKIGRRKQQNLPPASHFGNGKDWAIANALDGRILCDTCISAKELLRETSYSLTHLTATQLKDVREEIEPVDVPLWCRSGQHFVDLANHTLRDAQLVQRLMFKLQILPLTKQLTNIAGNLWARTMKGNRAERNEYLLLHEFHQLKYLVPEKRSAKQRKEELSGEEDPDTQGSGKAKYSGGLVLEPKKGLYDSFILLLDFNSLYPSLIQEYNLCFTTMEWAKSTSSDEVDANGERGDQLPPLPEDNLDRGVLPRVIKTLVERRRIVKKMIKSEKDADKIEELDIRQKALKLTANSMYGCLGFAHSRFYAQPIAALVTAMGRETLKRTVDLAQTSLGLDVIYGDTDSIMINTRVTDHNDYGKVLEYGNQVKREVNKLYRTLELEIDGVFSSMLLLKKKKYAAVTFSIGPDGKPVTGKETKGLDLVRRDWCIQSKESGTYVLDQILSGQDNETVISNIHEHLETIAQKMRAAELPLEKYVITKGLNKHPNDYPDAKSLPHVFVAKMMLEDHRAVSIGDHIPYVITKEEHVAEPTNKKSLAAERARHPDDITRSHGKLQPDVEWYLTQQILPPISRLCEPIEELTLSALAGKLGLDSSKYKHTVYANVDEDALVDFTPTSSLPDEERFKDVEKLFITCSSCHEIAEFPGVVRATNESGITIFKSGMCCPNPNCHNASNWGERDMMSCMSKIINKMNIVKKQQQQLYYDGIVRCDDPMCGLETRQLSVFEGCCLKRHCNGRTKAVYNESTLNNQLKYFDSLLDVNHACKKHMELNSSLTEKEFMRNVHDKDAFQLMHVCSSHSLRKSSYNWVDMGCFVRNFCGVHKQ</sequence>
<evidence type="ECO:0000259" key="16">
    <source>
        <dbReference type="Pfam" id="PF08996"/>
    </source>
</evidence>
<feature type="region of interest" description="Disordered" evidence="13">
    <location>
        <begin position="158"/>
        <end position="177"/>
    </location>
</feature>
<keyword evidence="6" id="KW-0479">Metal-binding</keyword>
<evidence type="ECO:0000256" key="8">
    <source>
        <dbReference type="ARBA" id="ARBA00022833"/>
    </source>
</evidence>
<comment type="similarity">
    <text evidence="2 12">Belongs to the DNA polymerase type-B family.</text>
</comment>
<dbReference type="Pfam" id="PF03104">
    <property type="entry name" value="DNA_pol_B_exo1"/>
    <property type="match status" value="1"/>
</dbReference>
<dbReference type="Gene3D" id="3.90.1600.10">
    <property type="entry name" value="Palm domain of DNA polymerase"/>
    <property type="match status" value="1"/>
</dbReference>
<proteinExistence type="inferred from homology"/>
<dbReference type="SUPFAM" id="SSF53098">
    <property type="entry name" value="Ribonuclease H-like"/>
    <property type="match status" value="1"/>
</dbReference>
<keyword evidence="19" id="KW-1185">Reference proteome</keyword>
<protein>
    <recommendedName>
        <fullName evidence="12">DNA polymerase</fullName>
        <ecNumber evidence="12">2.7.7.7</ecNumber>
    </recommendedName>
</protein>
<feature type="compositionally biased region" description="Basic and acidic residues" evidence="13">
    <location>
        <begin position="208"/>
        <end position="236"/>
    </location>
</feature>
<keyword evidence="8" id="KW-0862">Zinc</keyword>
<dbReference type="InterPro" id="IPR024647">
    <property type="entry name" value="DNA_pol_a_cat_su_N"/>
</dbReference>
<keyword evidence="4 12" id="KW-0548">Nucleotidyltransferase</keyword>
<keyword evidence="11" id="KW-0539">Nucleus</keyword>
<dbReference type="Gene3D" id="2.40.50.730">
    <property type="match status" value="1"/>
</dbReference>
<feature type="region of interest" description="Disordered" evidence="13">
    <location>
        <begin position="1312"/>
        <end position="1331"/>
    </location>
</feature>
<evidence type="ECO:0000256" key="1">
    <source>
        <dbReference type="ARBA" id="ARBA00004123"/>
    </source>
</evidence>
<keyword evidence="9 12" id="KW-0239">DNA-directed DNA polymerase</keyword>
<dbReference type="CDD" id="cd05776">
    <property type="entry name" value="DNA_polB_alpha_exo"/>
    <property type="match status" value="1"/>
</dbReference>
<evidence type="ECO:0000313" key="18">
    <source>
        <dbReference type="EMBL" id="KAL3776357.1"/>
    </source>
</evidence>
<evidence type="ECO:0000256" key="12">
    <source>
        <dbReference type="RuleBase" id="RU000442"/>
    </source>
</evidence>
<dbReference type="Pfam" id="PF08996">
    <property type="entry name" value="zf-DNA_Pol"/>
    <property type="match status" value="1"/>
</dbReference>
<feature type="region of interest" description="Disordered" evidence="13">
    <location>
        <begin position="937"/>
        <end position="959"/>
    </location>
</feature>
<dbReference type="Gene3D" id="3.30.70.2820">
    <property type="match status" value="1"/>
</dbReference>
<dbReference type="CDD" id="cd05532">
    <property type="entry name" value="POLBc_alpha"/>
    <property type="match status" value="1"/>
</dbReference>
<dbReference type="InterPro" id="IPR043502">
    <property type="entry name" value="DNA/RNA_pol_sf"/>
</dbReference>
<evidence type="ECO:0000256" key="10">
    <source>
        <dbReference type="ARBA" id="ARBA00023125"/>
    </source>
</evidence>
<dbReference type="FunFam" id="1.10.287.690:FF:000003">
    <property type="entry name" value="DNA polymerase"/>
    <property type="match status" value="1"/>
</dbReference>
<evidence type="ECO:0000256" key="7">
    <source>
        <dbReference type="ARBA" id="ARBA00022771"/>
    </source>
</evidence>
<dbReference type="NCBIfam" id="TIGR00592">
    <property type="entry name" value="pol2"/>
    <property type="match status" value="1"/>
</dbReference>
<feature type="region of interest" description="Disordered" evidence="13">
    <location>
        <begin position="282"/>
        <end position="346"/>
    </location>
</feature>
<evidence type="ECO:0000259" key="15">
    <source>
        <dbReference type="Pfam" id="PF03104"/>
    </source>
</evidence>
<evidence type="ECO:0000256" key="13">
    <source>
        <dbReference type="SAM" id="MobiDB-lite"/>
    </source>
</evidence>
<dbReference type="GO" id="GO:0003887">
    <property type="term" value="F:DNA-directed DNA polymerase activity"/>
    <property type="evidence" value="ECO:0007669"/>
    <property type="project" value="UniProtKB-KW"/>
</dbReference>
<evidence type="ECO:0000256" key="6">
    <source>
        <dbReference type="ARBA" id="ARBA00022723"/>
    </source>
</evidence>
<accession>A0ABD3NKM3</accession>
<dbReference type="GO" id="GO:0003677">
    <property type="term" value="F:DNA binding"/>
    <property type="evidence" value="ECO:0007669"/>
    <property type="project" value="UniProtKB-KW"/>
</dbReference>
<feature type="compositionally biased region" description="Basic and acidic residues" evidence="13">
    <location>
        <begin position="334"/>
        <end position="346"/>
    </location>
</feature>
<evidence type="ECO:0000259" key="17">
    <source>
        <dbReference type="Pfam" id="PF12254"/>
    </source>
</evidence>
<keyword evidence="7" id="KW-0863">Zinc-finger</keyword>
<comment type="catalytic activity">
    <reaction evidence="12">
        <text>DNA(n) + a 2'-deoxyribonucleoside 5'-triphosphate = DNA(n+1) + diphosphate</text>
        <dbReference type="Rhea" id="RHEA:22508"/>
        <dbReference type="Rhea" id="RHEA-COMP:17339"/>
        <dbReference type="Rhea" id="RHEA-COMP:17340"/>
        <dbReference type="ChEBI" id="CHEBI:33019"/>
        <dbReference type="ChEBI" id="CHEBI:61560"/>
        <dbReference type="ChEBI" id="CHEBI:173112"/>
        <dbReference type="EC" id="2.7.7.7"/>
    </reaction>
</comment>
<evidence type="ECO:0000313" key="19">
    <source>
        <dbReference type="Proteomes" id="UP001516023"/>
    </source>
</evidence>
<dbReference type="PANTHER" id="PTHR45861">
    <property type="entry name" value="DNA POLYMERASE ALPHA CATALYTIC SUBUNIT"/>
    <property type="match status" value="1"/>
</dbReference>
<dbReference type="GO" id="GO:0033554">
    <property type="term" value="P:cellular response to stress"/>
    <property type="evidence" value="ECO:0007669"/>
    <property type="project" value="UniProtKB-ARBA"/>
</dbReference>
<evidence type="ECO:0000256" key="4">
    <source>
        <dbReference type="ARBA" id="ARBA00022695"/>
    </source>
</evidence>
<dbReference type="GO" id="GO:0008270">
    <property type="term" value="F:zinc ion binding"/>
    <property type="evidence" value="ECO:0007669"/>
    <property type="project" value="UniProtKB-KW"/>
</dbReference>
<dbReference type="InterPro" id="IPR015088">
    <property type="entry name" value="Znf_DNA-dir_DNA_pol_B_alpha"/>
</dbReference>
<feature type="region of interest" description="Disordered" evidence="13">
    <location>
        <begin position="184"/>
        <end position="258"/>
    </location>
</feature>
<keyword evidence="10 12" id="KW-0238">DNA-binding</keyword>
<feature type="region of interest" description="Disordered" evidence="13">
    <location>
        <begin position="23"/>
        <end position="58"/>
    </location>
</feature>
<dbReference type="GO" id="GO:0005658">
    <property type="term" value="C:alpha DNA polymerase:primase complex"/>
    <property type="evidence" value="ECO:0007669"/>
    <property type="project" value="UniProtKB-ARBA"/>
</dbReference>
<feature type="domain" description="DNA polymerase alpha catalytic subunit N-terminal" evidence="17">
    <location>
        <begin position="41"/>
        <end position="93"/>
    </location>
</feature>
<comment type="caution">
    <text evidence="18">The sequence shown here is derived from an EMBL/GenBank/DDBJ whole genome shotgun (WGS) entry which is preliminary data.</text>
</comment>
<dbReference type="SUPFAM" id="SSF56672">
    <property type="entry name" value="DNA/RNA polymerases"/>
    <property type="match status" value="1"/>
</dbReference>
<reference evidence="18 19" key="1">
    <citation type="journal article" date="2020" name="G3 (Bethesda)">
        <title>Improved Reference Genome for Cyclotella cryptica CCMP332, a Model for Cell Wall Morphogenesis, Salinity Adaptation, and Lipid Production in Diatoms (Bacillariophyta).</title>
        <authorList>
            <person name="Roberts W.R."/>
            <person name="Downey K.M."/>
            <person name="Ruck E.C."/>
            <person name="Traller J.C."/>
            <person name="Alverson A.J."/>
        </authorList>
    </citation>
    <scope>NUCLEOTIDE SEQUENCE [LARGE SCALE GENOMIC DNA]</scope>
    <source>
        <strain evidence="18 19">CCMP332</strain>
    </source>
</reference>
<dbReference type="PRINTS" id="PR00106">
    <property type="entry name" value="DNAPOLB"/>
</dbReference>
<feature type="region of interest" description="Disordered" evidence="13">
    <location>
        <begin position="1007"/>
        <end position="1027"/>
    </location>
</feature>
<dbReference type="InterPro" id="IPR012337">
    <property type="entry name" value="RNaseH-like_sf"/>
</dbReference>
<name>A0ABD3NKM3_9STRA</name>
<feature type="compositionally biased region" description="Basic and acidic residues" evidence="13">
    <location>
        <begin position="284"/>
        <end position="298"/>
    </location>
</feature>
<dbReference type="InterPro" id="IPR036397">
    <property type="entry name" value="RNaseH_sf"/>
</dbReference>
<evidence type="ECO:0000256" key="9">
    <source>
        <dbReference type="ARBA" id="ARBA00022932"/>
    </source>
</evidence>
<dbReference type="Gene3D" id="3.30.420.10">
    <property type="entry name" value="Ribonuclease H-like superfamily/Ribonuclease H"/>
    <property type="match status" value="1"/>
</dbReference>
<dbReference type="Gene3D" id="1.10.3200.20">
    <property type="entry name" value="DNA Polymerase alpha, zinc finger"/>
    <property type="match status" value="1"/>
</dbReference>
<comment type="subcellular location">
    <subcellularLocation>
        <location evidence="1">Nucleus</location>
    </subcellularLocation>
</comment>
<dbReference type="EMBL" id="JABMIG020000496">
    <property type="protein sequence ID" value="KAL3776357.1"/>
    <property type="molecule type" value="Genomic_DNA"/>
</dbReference>
<dbReference type="InterPro" id="IPR006133">
    <property type="entry name" value="DNA-dir_DNA_pol_B_exonuc"/>
</dbReference>
<dbReference type="EC" id="2.7.7.7" evidence="12"/>
<dbReference type="InterPro" id="IPR042087">
    <property type="entry name" value="DNA_pol_B_thumb"/>
</dbReference>
<feature type="region of interest" description="Disordered" evidence="13">
    <location>
        <begin position="97"/>
        <end position="148"/>
    </location>
</feature>
<organism evidence="18 19">
    <name type="scientific">Cyclotella cryptica</name>
    <dbReference type="NCBI Taxonomy" id="29204"/>
    <lineage>
        <taxon>Eukaryota</taxon>
        <taxon>Sar</taxon>
        <taxon>Stramenopiles</taxon>
        <taxon>Ochrophyta</taxon>
        <taxon>Bacillariophyta</taxon>
        <taxon>Coscinodiscophyceae</taxon>
        <taxon>Thalassiosirophycidae</taxon>
        <taxon>Stephanodiscales</taxon>
        <taxon>Stephanodiscaceae</taxon>
        <taxon>Cyclotella</taxon>
    </lineage>
</organism>
<dbReference type="InterPro" id="IPR045846">
    <property type="entry name" value="POLBc_alpha"/>
</dbReference>
<dbReference type="Pfam" id="PF00136">
    <property type="entry name" value="DNA_pol_B"/>
    <property type="match status" value="1"/>
</dbReference>
<feature type="domain" description="Zinc finger DNA-directed DNA polymerase family B alpha" evidence="16">
    <location>
        <begin position="1398"/>
        <end position="1592"/>
    </location>
</feature>
<dbReference type="InterPro" id="IPR006172">
    <property type="entry name" value="DNA-dir_DNA_pol_B"/>
</dbReference>
<dbReference type="InterPro" id="IPR038256">
    <property type="entry name" value="Pol_alpha_znc_sf"/>
</dbReference>
<dbReference type="Pfam" id="PF12254">
    <property type="entry name" value="DNA_pol_alpha_N"/>
    <property type="match status" value="1"/>
</dbReference>
<evidence type="ECO:0000256" key="5">
    <source>
        <dbReference type="ARBA" id="ARBA00022705"/>
    </source>
</evidence>
<dbReference type="Gene3D" id="1.10.132.60">
    <property type="entry name" value="DNA polymerase family B, C-terminal domain"/>
    <property type="match status" value="1"/>
</dbReference>
<feature type="domain" description="DNA-directed DNA polymerase family B multifunctional" evidence="14">
    <location>
        <begin position="902"/>
        <end position="1359"/>
    </location>
</feature>